<gene>
    <name evidence="1" type="ORF">L6452_21906</name>
</gene>
<reference evidence="2" key="1">
    <citation type="journal article" date="2022" name="Mol. Ecol. Resour.">
        <title>The genomes of chicory, endive, great burdock and yacon provide insights into Asteraceae palaeo-polyploidization history and plant inulin production.</title>
        <authorList>
            <person name="Fan W."/>
            <person name="Wang S."/>
            <person name="Wang H."/>
            <person name="Wang A."/>
            <person name="Jiang F."/>
            <person name="Liu H."/>
            <person name="Zhao H."/>
            <person name="Xu D."/>
            <person name="Zhang Y."/>
        </authorList>
    </citation>
    <scope>NUCLEOTIDE SEQUENCE [LARGE SCALE GENOMIC DNA]</scope>
    <source>
        <strain evidence="2">cv. Niubang</strain>
    </source>
</reference>
<protein>
    <submittedName>
        <fullName evidence="1">Uncharacterized protein</fullName>
    </submittedName>
</protein>
<proteinExistence type="predicted"/>
<dbReference type="EMBL" id="CM042053">
    <property type="protein sequence ID" value="KAI3714944.1"/>
    <property type="molecule type" value="Genomic_DNA"/>
</dbReference>
<evidence type="ECO:0000313" key="2">
    <source>
        <dbReference type="Proteomes" id="UP001055879"/>
    </source>
</evidence>
<accession>A0ACB9AXG8</accession>
<dbReference type="Proteomes" id="UP001055879">
    <property type="component" value="Linkage Group LG07"/>
</dbReference>
<evidence type="ECO:0000313" key="1">
    <source>
        <dbReference type="EMBL" id="KAI3714944.1"/>
    </source>
</evidence>
<keyword evidence="2" id="KW-1185">Reference proteome</keyword>
<comment type="caution">
    <text evidence="1">The sequence shown here is derived from an EMBL/GenBank/DDBJ whole genome shotgun (WGS) entry which is preliminary data.</text>
</comment>
<name>A0ACB9AXG8_ARCLA</name>
<reference evidence="1 2" key="2">
    <citation type="journal article" date="2022" name="Mol. Ecol. Resour.">
        <title>The genomes of chicory, endive, great burdock and yacon provide insights into Asteraceae paleo-polyploidization history and plant inulin production.</title>
        <authorList>
            <person name="Fan W."/>
            <person name="Wang S."/>
            <person name="Wang H."/>
            <person name="Wang A."/>
            <person name="Jiang F."/>
            <person name="Liu H."/>
            <person name="Zhao H."/>
            <person name="Xu D."/>
            <person name="Zhang Y."/>
        </authorList>
    </citation>
    <scope>NUCLEOTIDE SEQUENCE [LARGE SCALE GENOMIC DNA]</scope>
    <source>
        <strain evidence="2">cv. Niubang</strain>
    </source>
</reference>
<sequence>MAGGGCNKQKLNKSKSRKPVKPSLFVEGGLLSDWSPVVDSSSSKGKSHNNSGNHSKDQSGARFATGSRKLKVSGSNSRIVEPQKPKMNAIGYNYPQIDPLPDRGDDGDNNLDESDPHVLVDSKESKVVAYVDQTPVIESETVKYTYEYGASSEMEDSFHRGLGFCDEEEDPRVTDTSPFIELKEDSISDSSSSEEIETDIMEDNASDVETLSSPEKNSGFLSIGGMKLYTRDISDEEDDDEENIESSESGDSSSSSDSDSDSDIDEEIAKDCVEGIGESYKDANRYISDDKDAGDIYGVDIVKRLGGIALQDASREYGMKKPHSRKKSKAKSIKFGGATDDWSVVDDLMLVKDTRILYSQKKKHAAKLPQSWPSKAKKSNHSRRSPGEKKKQRQDTIALKRRERMISRGVDLEKISLKLEQMVQNGGDIMSFELMHSRDCSQVQRLASIYRLQSGSQGSGKRRFVTVTRTEHTDMPSSSDRICLEKLLGVDKEEADFTVNGKTAAKMASNRSKKASKGTTGLSPLDSRLAKCKTYSESSKKKKQDKDKTGTYAAQPVSFISCGTMASEPVAATVAVDDSKPKDGTALPSSYGAFEMHTTGFGSRMMAKMGYVDGGGLGKDGRGIAEPIQVIQRPKSLGLGAEAPEIADVDATPPHKPNRLMGQSSRHSESRGKSGNAQFRSFEKHTKGFGSKMMAKMGYVEGTGLGRDSQGIIDPLVASRLPKSRGLGAEG</sequence>
<organism evidence="1 2">
    <name type="scientific">Arctium lappa</name>
    <name type="common">Greater burdock</name>
    <name type="synonym">Lappa major</name>
    <dbReference type="NCBI Taxonomy" id="4217"/>
    <lineage>
        <taxon>Eukaryota</taxon>
        <taxon>Viridiplantae</taxon>
        <taxon>Streptophyta</taxon>
        <taxon>Embryophyta</taxon>
        <taxon>Tracheophyta</taxon>
        <taxon>Spermatophyta</taxon>
        <taxon>Magnoliopsida</taxon>
        <taxon>eudicotyledons</taxon>
        <taxon>Gunneridae</taxon>
        <taxon>Pentapetalae</taxon>
        <taxon>asterids</taxon>
        <taxon>campanulids</taxon>
        <taxon>Asterales</taxon>
        <taxon>Asteraceae</taxon>
        <taxon>Carduoideae</taxon>
        <taxon>Cardueae</taxon>
        <taxon>Arctiinae</taxon>
        <taxon>Arctium</taxon>
    </lineage>
</organism>